<evidence type="ECO:0000313" key="3">
    <source>
        <dbReference type="EMBL" id="KAG0669895.1"/>
    </source>
</evidence>
<sequence>MGKRFSESMDKKIAGQARKREQARDKLRQEEAKLEAAEAEKWEQGSKKASKKQLEEEEKKKEKLRLKLERENQMREEDEALGKGGKGPGSTKAGKQKKRASHH</sequence>
<dbReference type="Pfam" id="PF22048">
    <property type="entry name" value="LSO1_2-like"/>
    <property type="match status" value="1"/>
</dbReference>
<comment type="caution">
    <text evidence="3">The sequence shown here is derived from an EMBL/GenBank/DDBJ whole genome shotgun (WGS) entry which is preliminary data.</text>
</comment>
<keyword evidence="4" id="KW-1185">Reference proteome</keyword>
<dbReference type="InterPro" id="IPR054413">
    <property type="entry name" value="LSO1/2"/>
</dbReference>
<evidence type="ECO:0000313" key="4">
    <source>
        <dbReference type="Proteomes" id="UP000750334"/>
    </source>
</evidence>
<dbReference type="OrthoDB" id="4069860at2759"/>
<gene>
    <name evidence="3" type="ORF">C6P45_003177</name>
</gene>
<feature type="region of interest" description="Disordered" evidence="1">
    <location>
        <begin position="1"/>
        <end position="103"/>
    </location>
</feature>
<feature type="compositionally biased region" description="Basic and acidic residues" evidence="1">
    <location>
        <begin position="1"/>
        <end position="75"/>
    </location>
</feature>
<name>A0A9P7BB61_MAUEX</name>
<feature type="domain" description="LSO1/LSO2" evidence="2">
    <location>
        <begin position="11"/>
        <end position="77"/>
    </location>
</feature>
<dbReference type="EMBL" id="PUHR01000031">
    <property type="protein sequence ID" value="KAG0669895.1"/>
    <property type="molecule type" value="Genomic_DNA"/>
</dbReference>
<reference evidence="3 4" key="1">
    <citation type="submission" date="2020-11" db="EMBL/GenBank/DDBJ databases">
        <title>Kefir isolates.</title>
        <authorList>
            <person name="Marcisauskas S."/>
            <person name="Kim Y."/>
            <person name="Blasche S."/>
        </authorList>
    </citation>
    <scope>NUCLEOTIDE SEQUENCE [LARGE SCALE GENOMIC DNA]</scope>
    <source>
        <strain evidence="3 4">OG2</strain>
    </source>
</reference>
<feature type="compositionally biased region" description="Basic residues" evidence="1">
    <location>
        <begin position="94"/>
        <end position="103"/>
    </location>
</feature>
<protein>
    <recommendedName>
        <fullName evidence="2">LSO1/LSO2 domain-containing protein</fullName>
    </recommendedName>
</protein>
<proteinExistence type="predicted"/>
<organism evidence="3 4">
    <name type="scientific">Maudiozyma exigua</name>
    <name type="common">Yeast</name>
    <name type="synonym">Kazachstania exigua</name>
    <dbReference type="NCBI Taxonomy" id="34358"/>
    <lineage>
        <taxon>Eukaryota</taxon>
        <taxon>Fungi</taxon>
        <taxon>Dikarya</taxon>
        <taxon>Ascomycota</taxon>
        <taxon>Saccharomycotina</taxon>
        <taxon>Saccharomycetes</taxon>
        <taxon>Saccharomycetales</taxon>
        <taxon>Saccharomycetaceae</taxon>
        <taxon>Maudiozyma</taxon>
    </lineage>
</organism>
<accession>A0A9P7BB61</accession>
<dbReference type="Proteomes" id="UP000750334">
    <property type="component" value="Unassembled WGS sequence"/>
</dbReference>
<dbReference type="AlphaFoldDB" id="A0A9P7BB61"/>
<evidence type="ECO:0000259" key="2">
    <source>
        <dbReference type="Pfam" id="PF22048"/>
    </source>
</evidence>
<evidence type="ECO:0000256" key="1">
    <source>
        <dbReference type="SAM" id="MobiDB-lite"/>
    </source>
</evidence>